<evidence type="ECO:0000313" key="7">
    <source>
        <dbReference type="Proteomes" id="UP001139384"/>
    </source>
</evidence>
<dbReference type="InterPro" id="IPR050206">
    <property type="entry name" value="FtsK/SpoIIIE/SftA"/>
</dbReference>
<dbReference type="PANTHER" id="PTHR22683">
    <property type="entry name" value="SPORULATION PROTEIN RELATED"/>
    <property type="match status" value="1"/>
</dbReference>
<keyword evidence="4" id="KW-1133">Transmembrane helix</keyword>
<comment type="caution">
    <text evidence="6">The sequence shown here is derived from an EMBL/GenBank/DDBJ whole genome shotgun (WGS) entry which is preliminary data.</text>
</comment>
<dbReference type="GO" id="GO:0005524">
    <property type="term" value="F:ATP binding"/>
    <property type="evidence" value="ECO:0007669"/>
    <property type="project" value="UniProtKB-UniRule"/>
</dbReference>
<keyword evidence="4" id="KW-0472">Membrane</keyword>
<feature type="binding site" evidence="3">
    <location>
        <begin position="669"/>
        <end position="676"/>
    </location>
    <ligand>
        <name>ATP</name>
        <dbReference type="ChEBI" id="CHEBI:30616"/>
    </ligand>
</feature>
<dbReference type="PANTHER" id="PTHR22683:SF1">
    <property type="entry name" value="TYPE VII SECRETION SYSTEM PROTEIN ESSC"/>
    <property type="match status" value="1"/>
</dbReference>
<dbReference type="RefSeq" id="WP_234764162.1">
    <property type="nucleotide sequence ID" value="NZ_JAKEIP010000077.1"/>
</dbReference>
<evidence type="ECO:0000256" key="4">
    <source>
        <dbReference type="SAM" id="Phobius"/>
    </source>
</evidence>
<feature type="domain" description="FtsK" evidence="5">
    <location>
        <begin position="651"/>
        <end position="847"/>
    </location>
</feature>
<keyword evidence="6" id="KW-0131">Cell cycle</keyword>
<keyword evidence="4" id="KW-0812">Transmembrane</keyword>
<keyword evidence="2 3" id="KW-0067">ATP-binding</keyword>
<feature type="transmembrane region" description="Helical" evidence="4">
    <location>
        <begin position="247"/>
        <end position="266"/>
    </location>
</feature>
<organism evidence="6 7">
    <name type="scientific">Streptomyces muensis</name>
    <dbReference type="NCBI Taxonomy" id="1077944"/>
    <lineage>
        <taxon>Bacteria</taxon>
        <taxon>Bacillati</taxon>
        <taxon>Actinomycetota</taxon>
        <taxon>Actinomycetes</taxon>
        <taxon>Kitasatosporales</taxon>
        <taxon>Streptomycetaceae</taxon>
        <taxon>Streptomyces</taxon>
    </lineage>
</organism>
<feature type="binding site" evidence="3">
    <location>
        <begin position="1014"/>
        <end position="1021"/>
    </location>
    <ligand>
        <name>ATP</name>
        <dbReference type="ChEBI" id="CHEBI:30616"/>
    </ligand>
</feature>
<dbReference type="InterPro" id="IPR002543">
    <property type="entry name" value="FtsK_dom"/>
</dbReference>
<proteinExistence type="predicted"/>
<evidence type="ECO:0000256" key="3">
    <source>
        <dbReference type="PROSITE-ProRule" id="PRU00289"/>
    </source>
</evidence>
<keyword evidence="7" id="KW-1185">Reference proteome</keyword>
<reference evidence="6" key="1">
    <citation type="submission" date="2022-01" db="EMBL/GenBank/DDBJ databases">
        <title>Draft Genome Sequences of Seven Type Strains of the Genus Streptomyces.</title>
        <authorList>
            <person name="Aziz S."/>
            <person name="Coretto E."/>
            <person name="Chronakova A."/>
            <person name="Sproer C."/>
            <person name="Huber K."/>
            <person name="Nouioui I."/>
            <person name="Gross H."/>
        </authorList>
    </citation>
    <scope>NUCLEOTIDE SEQUENCE</scope>
    <source>
        <strain evidence="6">DSM 103493</strain>
    </source>
</reference>
<evidence type="ECO:0000256" key="2">
    <source>
        <dbReference type="ARBA" id="ARBA00022840"/>
    </source>
</evidence>
<protein>
    <submittedName>
        <fullName evidence="6">Cell division protein FtsK</fullName>
    </submittedName>
</protein>
<feature type="domain" description="FtsK" evidence="5">
    <location>
        <begin position="997"/>
        <end position="1191"/>
    </location>
</feature>
<accession>A0A9X1TMM3</accession>
<evidence type="ECO:0000313" key="6">
    <source>
        <dbReference type="EMBL" id="MCF1595839.1"/>
    </source>
</evidence>
<name>A0A9X1TMM3_STRM4</name>
<dbReference type="InterPro" id="IPR027417">
    <property type="entry name" value="P-loop_NTPase"/>
</dbReference>
<dbReference type="SMART" id="SM00382">
    <property type="entry name" value="AAA"/>
    <property type="match status" value="3"/>
</dbReference>
<evidence type="ECO:0000256" key="1">
    <source>
        <dbReference type="ARBA" id="ARBA00022741"/>
    </source>
</evidence>
<dbReference type="SUPFAM" id="SSF52540">
    <property type="entry name" value="P-loop containing nucleoside triphosphate hydrolases"/>
    <property type="match status" value="3"/>
</dbReference>
<gene>
    <name evidence="6" type="ORF">L0P92_19995</name>
</gene>
<dbReference type="PROSITE" id="PS50901">
    <property type="entry name" value="FTSK"/>
    <property type="match status" value="2"/>
</dbReference>
<sequence length="1488" mass="158130">MRLTLTVVDPRDGTRADVVLDADPESPVGEVAGALESRLVGERAASETPLYVDGLAVDPATPLGRSPVREGTVVSLHTPAGCLPREATGIVELRVAGGPDAGSVHRLGLGRTDIGSGAAAHVRVDDPELPERALTLTVAPDGSCTVRGHGADDRITLDGVPLAERVDSGPEGVEWPLDSQLAVGGTLLELVAYLPPDAAPRLAEDGTGFLFERARRLLPALEHASREPVLIPRSPVGRSRPPLSEFLFYRVAPLVLIGFAVVESVLTQRWYWLALTPMSLVMFLLGLRLGLGSGARNAPMTKETQETLGTELRLLRRAAPSPGAVLSLATGPRAGLWERSRGDQDHLLVRVGTGPTEGSLSAWVPTDKPVTLPLGDLGVIGVAGPGDAARASGRWIVAQLAALHSPLDVRVYVLTAKFAEHSWDWLRWLPHARPVGGADTDTTVGTDAGTVGRRIGELLGFLQERQRDREGGGNPDASADPDIVVVCDGVRHLLSFPGMVMLLREGPAVGIRLLCLDTDERFLPAECRAIVVAEPPPGPPVRDLWHAAATAAAERPASHTRPVLRLRVETAHEPRERDVRPDFVSPAWCERLARSLAPLRDVGGGTASSALPTRTRLLDVLELEPPTGQAVAERWTSRPPSTFAVIGETYDGPFGIDLRRDGPHALIAGTTGSGKSELLQTVIASLAVANSPEHLTFVLVDYKGGSAFQRCDLLPHTVGMVTSLDPYLVQRVLDSFTAELRRREHLLAAAGAKDIEDYHDLRRRDSGNPGDLGPLPRLVIVIDEIASMVRDLPDFITGVINVAQRGRSLGVHLVLATQRPSGVVSAEIRANTNLRIALRVTDGAESQDIVDSPEAGRIPKSTPGRGYARLGHSTLIPFQAGRVGGRRAGTAGSARRTPWVAPLTWSDLGRAAMEPPRAVPDREEDLITDLDALVRAVRDAHTALGLPRPHSPWLPPLPELLLLDETGPAGTEEARTGPGTLPPVAFGVEDLPAEQRRRPVLVDFAGFGHLLIGGAPRSGRSQVLRTIAGALARAHSCADVHLYGVDCGHGGLAALAGLPHCGALVTRRETERAARLMYRLTDELRRRQDVLAGQGFVGIAEQRAGAEPGRRLPYLVVLIDGWEGWLPTFGEYDFGGLTDAVYTLIREGAGVGIHLVVTGDRQLLGGRIGTLTEDKYGLRLLDRADYSLIGVRSGDVPAEMPAGRALRAEHGTEVQFALLAEEATDQAQTEALAAIGAAAAVRDSDVPRQLRPFRVDALPGRISFEEAWRLRDPESSRSGLWALAGVGGDEITAYGPDLAAGVPAFVIAGPPKSGRSTTLLNMARSCLVQGVRLVVAAPRPSPLRDLAGAAGVLAVFTGPDDLPEDEFDRAVESATAESPIVVVVDDAEALRHCAAAASLQRLVQRGAEQGLGLVLGGDEEGLCSGYSGWQFDARRARRGLLLSPQMSLSGELLGLRIPRSAVGYPVQPGKGLLHLGDGRLLSVSVPSA</sequence>
<dbReference type="Gene3D" id="3.40.50.300">
    <property type="entry name" value="P-loop containing nucleotide triphosphate hydrolases"/>
    <property type="match status" value="4"/>
</dbReference>
<feature type="transmembrane region" description="Helical" evidence="4">
    <location>
        <begin position="272"/>
        <end position="291"/>
    </location>
</feature>
<keyword evidence="6" id="KW-0132">Cell division</keyword>
<dbReference type="Pfam" id="PF01580">
    <property type="entry name" value="FtsK_SpoIIIE"/>
    <property type="match status" value="2"/>
</dbReference>
<evidence type="ECO:0000259" key="5">
    <source>
        <dbReference type="PROSITE" id="PS50901"/>
    </source>
</evidence>
<dbReference type="CDD" id="cd01127">
    <property type="entry name" value="TrwB_TraG_TraD_VirD4"/>
    <property type="match status" value="1"/>
</dbReference>
<dbReference type="InterPro" id="IPR003593">
    <property type="entry name" value="AAA+_ATPase"/>
</dbReference>
<keyword evidence="1 3" id="KW-0547">Nucleotide-binding</keyword>
<dbReference type="GO" id="GO:0051301">
    <property type="term" value="P:cell division"/>
    <property type="evidence" value="ECO:0007669"/>
    <property type="project" value="UniProtKB-KW"/>
</dbReference>
<dbReference type="GO" id="GO:0003677">
    <property type="term" value="F:DNA binding"/>
    <property type="evidence" value="ECO:0007669"/>
    <property type="project" value="InterPro"/>
</dbReference>
<dbReference type="EMBL" id="JAKEIP010000077">
    <property type="protein sequence ID" value="MCF1595839.1"/>
    <property type="molecule type" value="Genomic_DNA"/>
</dbReference>
<dbReference type="Proteomes" id="UP001139384">
    <property type="component" value="Unassembled WGS sequence"/>
</dbReference>